<evidence type="ECO:0000313" key="1">
    <source>
        <dbReference type="EMBL" id="DAE11638.1"/>
    </source>
</evidence>
<accession>A0A8S5PX66</accession>
<protein>
    <submittedName>
        <fullName evidence="1">Uncharacterized protein</fullName>
    </submittedName>
</protein>
<proteinExistence type="predicted"/>
<reference evidence="1" key="1">
    <citation type="journal article" date="2021" name="Proc. Natl. Acad. Sci. U.S.A.">
        <title>A Catalog of Tens of Thousands of Viruses from Human Metagenomes Reveals Hidden Associations with Chronic Diseases.</title>
        <authorList>
            <person name="Tisza M.J."/>
            <person name="Buck C.B."/>
        </authorList>
    </citation>
    <scope>NUCLEOTIDE SEQUENCE</scope>
    <source>
        <strain evidence="1">Ct2vX3</strain>
    </source>
</reference>
<dbReference type="EMBL" id="BK015535">
    <property type="protein sequence ID" value="DAE11638.1"/>
    <property type="molecule type" value="Genomic_DNA"/>
</dbReference>
<organism evidence="1">
    <name type="scientific">Siphoviridae sp. ct2vX3</name>
    <dbReference type="NCBI Taxonomy" id="2825318"/>
    <lineage>
        <taxon>Viruses</taxon>
        <taxon>Duplodnaviria</taxon>
        <taxon>Heunggongvirae</taxon>
        <taxon>Uroviricota</taxon>
        <taxon>Caudoviricetes</taxon>
    </lineage>
</organism>
<sequence length="80" mass="9706">MKEKRTVYIVEKEDCEVFKVFDTLAEAKAYMLHEYLKWFDTDTVLDHNELDWFVNDIRSIDEQAYVEELFYLHEAEYGGE</sequence>
<name>A0A8S5PX66_9CAUD</name>